<dbReference type="Pfam" id="PF13692">
    <property type="entry name" value="Glyco_trans_1_4"/>
    <property type="match status" value="1"/>
</dbReference>
<name>A0ABT9UZS7_9BACL</name>
<sequence length="368" mass="43205">MKLLIAAPDYANPNEKSKMMYLHVRNLYYKQKGICITILNFRANENYTIDGIKVITLDEYNKNQSEKYDVLVCHAPNIRQHYKFLKKYERNFPKIVFFFHGHEVVRINAVYPKPYYFKKQSKRVMRLVQDIYDTLKLKLWKDYFTKVANKSHFVFVSRELYNDFLHWTKINPTVLVGKYSIIHNGVGEVFEKEKYDQHVKKVYDFITIRGVLDGSNYGIDIVNELAINNPELKFLVIGKGEFFNHIKKADNVIWMDRLLKHNEMLDLLNKSKCGLLPTRRDTQGVMTCEMATYGMPVITSNLNVCHEILDGFKNVEFISNENTKIDLQFILERLSAGVPYEKSSRYFADNTSGKEVELLKRITGTTRE</sequence>
<proteinExistence type="predicted"/>
<keyword evidence="2" id="KW-1185">Reference proteome</keyword>
<comment type="caution">
    <text evidence="1">The sequence shown here is derived from an EMBL/GenBank/DDBJ whole genome shotgun (WGS) entry which is preliminary data.</text>
</comment>
<dbReference type="Proteomes" id="UP001231362">
    <property type="component" value="Unassembled WGS sequence"/>
</dbReference>
<evidence type="ECO:0000313" key="1">
    <source>
        <dbReference type="EMBL" id="MDQ0154192.1"/>
    </source>
</evidence>
<dbReference type="SUPFAM" id="SSF53756">
    <property type="entry name" value="UDP-Glycosyltransferase/glycogen phosphorylase"/>
    <property type="match status" value="1"/>
</dbReference>
<gene>
    <name evidence="1" type="ORF">J2S07_000496</name>
</gene>
<dbReference type="EMBL" id="JAUSTU010000002">
    <property type="protein sequence ID" value="MDQ0154192.1"/>
    <property type="molecule type" value="Genomic_DNA"/>
</dbReference>
<dbReference type="RefSeq" id="WP_307148809.1">
    <property type="nucleotide sequence ID" value="NZ_JAUSTU010000002.1"/>
</dbReference>
<reference evidence="1 2" key="1">
    <citation type="submission" date="2023-07" db="EMBL/GenBank/DDBJ databases">
        <title>Genomic Encyclopedia of Type Strains, Phase IV (KMG-IV): sequencing the most valuable type-strain genomes for metagenomic binning, comparative biology and taxonomic classification.</title>
        <authorList>
            <person name="Goeker M."/>
        </authorList>
    </citation>
    <scope>NUCLEOTIDE SEQUENCE [LARGE SCALE GENOMIC DNA]</scope>
    <source>
        <strain evidence="1 2">DSM 23948</strain>
    </source>
</reference>
<protein>
    <submittedName>
        <fullName evidence="1">Glycosyltransferase involved in cell wall biosynthesis</fullName>
    </submittedName>
</protein>
<evidence type="ECO:0000313" key="2">
    <source>
        <dbReference type="Proteomes" id="UP001231362"/>
    </source>
</evidence>
<organism evidence="1 2">
    <name type="scientific">Anoxybacillus andreesenii</name>
    <dbReference type="NCBI Taxonomy" id="1325932"/>
    <lineage>
        <taxon>Bacteria</taxon>
        <taxon>Bacillati</taxon>
        <taxon>Bacillota</taxon>
        <taxon>Bacilli</taxon>
        <taxon>Bacillales</taxon>
        <taxon>Anoxybacillaceae</taxon>
        <taxon>Anoxybacillus</taxon>
    </lineage>
</organism>
<accession>A0ABT9UZS7</accession>
<dbReference type="Gene3D" id="3.40.50.2000">
    <property type="entry name" value="Glycogen Phosphorylase B"/>
    <property type="match status" value="2"/>
</dbReference>